<name>A0A9R1CBM3_9BACT</name>
<dbReference type="InterPro" id="IPR011042">
    <property type="entry name" value="6-blade_b-propeller_TolB-like"/>
</dbReference>
<dbReference type="AlphaFoldDB" id="A0A9R1CBM3"/>
<dbReference type="Pfam" id="PF07676">
    <property type="entry name" value="PD40"/>
    <property type="match status" value="2"/>
</dbReference>
<dbReference type="PROSITE" id="PS51257">
    <property type="entry name" value="PROKAR_LIPOPROTEIN"/>
    <property type="match status" value="1"/>
</dbReference>
<dbReference type="InterPro" id="IPR011659">
    <property type="entry name" value="WD40"/>
</dbReference>
<reference evidence="2" key="1">
    <citation type="journal article" date="2022" name="Int. J. Syst. Evol. Microbiol.">
        <title>Prevotella lacticifex sp. nov., isolated from the rumen of cows.</title>
        <authorList>
            <person name="Shinkai T."/>
            <person name="Ikeyama N."/>
            <person name="Kumagai M."/>
            <person name="Ohmori H."/>
            <person name="Sakamoto M."/>
            <person name="Ohkuma M."/>
            <person name="Mitsumori M."/>
        </authorList>
    </citation>
    <scope>NUCLEOTIDE SEQUENCE</scope>
    <source>
        <strain evidence="2">R5076</strain>
    </source>
</reference>
<keyword evidence="1" id="KW-0732">Signal</keyword>
<dbReference type="Proteomes" id="UP000825483">
    <property type="component" value="Unassembled WGS sequence"/>
</dbReference>
<dbReference type="EMBL" id="BPUB01000002">
    <property type="protein sequence ID" value="GJG59639.1"/>
    <property type="molecule type" value="Genomic_DNA"/>
</dbReference>
<accession>A0A9R1CBM3</accession>
<gene>
    <name evidence="2" type="ORF">PRLR5076_24900</name>
</gene>
<evidence type="ECO:0000313" key="3">
    <source>
        <dbReference type="Proteomes" id="UP000825483"/>
    </source>
</evidence>
<organism evidence="2 3">
    <name type="scientific">Prevotella lacticifex</name>
    <dbReference type="NCBI Taxonomy" id="2854755"/>
    <lineage>
        <taxon>Bacteria</taxon>
        <taxon>Pseudomonadati</taxon>
        <taxon>Bacteroidota</taxon>
        <taxon>Bacteroidia</taxon>
        <taxon>Bacteroidales</taxon>
        <taxon>Prevotellaceae</taxon>
        <taxon>Prevotella</taxon>
    </lineage>
</organism>
<feature type="signal peptide" evidence="1">
    <location>
        <begin position="1"/>
        <end position="25"/>
    </location>
</feature>
<proteinExistence type="predicted"/>
<feature type="chain" id="PRO_5040249685" evidence="1">
    <location>
        <begin position="26"/>
        <end position="489"/>
    </location>
</feature>
<comment type="caution">
    <text evidence="2">The sequence shown here is derived from an EMBL/GenBank/DDBJ whole genome shotgun (WGS) entry which is preliminary data.</text>
</comment>
<evidence type="ECO:0000256" key="1">
    <source>
        <dbReference type="SAM" id="SignalP"/>
    </source>
</evidence>
<dbReference type="Gene3D" id="2.120.10.30">
    <property type="entry name" value="TolB, C-terminal domain"/>
    <property type="match status" value="2"/>
</dbReference>
<protein>
    <submittedName>
        <fullName evidence="2">Cytochrome c-binding protein</fullName>
    </submittedName>
</protein>
<dbReference type="SUPFAM" id="SSF82171">
    <property type="entry name" value="DPP6 N-terminal domain-like"/>
    <property type="match status" value="1"/>
</dbReference>
<evidence type="ECO:0000313" key="2">
    <source>
        <dbReference type="EMBL" id="GJG59639.1"/>
    </source>
</evidence>
<keyword evidence="3" id="KW-1185">Reference proteome</keyword>
<sequence length="489" mass="55280">MVMRKLYIIFFLTMLLVSCSDSPNGAVVSTELPAIYPDYKDVTIPSGIAPLNFNAVGNDVDEVYAKVKGSKGGEITAAGDYADFDVDEWHALTERNKGGRLTVTVSVKRGDGWTQYRPFNIFVSPYRLDAWGLTYRLIDPGYEVGGDIGIYQRSLADFNEYPILTEKAVPGRCMNCHTPNRTDPKEFTSQIRGENGGTLVYKNGKAVWLNTKTGPVKSAGSYASWHPSGRYVAYASNAVWQNFFTGKNENLEVYHTFSNIFVLDTETNQVILAPQLNDSNQEIFPAFSADGKSLFYSSSPKLNLPGEYEKVKCSICSIPFDAATGTFGTKVDTLLNGRRDNRSYILVRPSYDGRWLMYTVASRSNFPIAQRDADLWMMDLRTHRAWPLTECNSQQTESYHNWSADSHWFVFSSKREDGVHTRLYLSSVDDKGRATKPFLLPQQNPWKYYHAQFKAYNVPDFALTKVNLNMHQVARDILEGKRTQVTVRK</sequence>